<name>A0A0D9WT02_9ORYZ</name>
<evidence type="ECO:0000313" key="2">
    <source>
        <dbReference type="EnsemblPlants" id="LPERR06G19870.1"/>
    </source>
</evidence>
<protein>
    <submittedName>
        <fullName evidence="2">Uncharacterized protein</fullName>
    </submittedName>
</protein>
<dbReference type="HOGENOM" id="CLU_2018506_0_0_1"/>
<evidence type="ECO:0000313" key="3">
    <source>
        <dbReference type="Proteomes" id="UP000032180"/>
    </source>
</evidence>
<reference evidence="2" key="3">
    <citation type="submission" date="2015-04" db="UniProtKB">
        <authorList>
            <consortium name="EnsemblPlants"/>
        </authorList>
    </citation>
    <scope>IDENTIFICATION</scope>
</reference>
<keyword evidence="3" id="KW-1185">Reference proteome</keyword>
<sequence length="123" mass="13421">MTMIQCGGAGEVQQCRKREGRKRAVSEGSYAPHAAAGRGTPIMSRRATMYSSVKHAAHIRERVWPGLVGKVKGNAKWTWVVEAAGTRLSRPAKLSGCGLAWLRAKVRFWAGAMRKDERGGKAD</sequence>
<feature type="region of interest" description="Disordered" evidence="1">
    <location>
        <begin position="17"/>
        <end position="41"/>
    </location>
</feature>
<dbReference type="AlphaFoldDB" id="A0A0D9WT02"/>
<evidence type="ECO:0000256" key="1">
    <source>
        <dbReference type="SAM" id="MobiDB-lite"/>
    </source>
</evidence>
<reference evidence="3" key="2">
    <citation type="submission" date="2013-12" db="EMBL/GenBank/DDBJ databases">
        <authorList>
            <person name="Yu Y."/>
            <person name="Lee S."/>
            <person name="de Baynast K."/>
            <person name="Wissotski M."/>
            <person name="Liu L."/>
            <person name="Talag J."/>
            <person name="Goicoechea J."/>
            <person name="Angelova A."/>
            <person name="Jetty R."/>
            <person name="Kudrna D."/>
            <person name="Golser W."/>
            <person name="Rivera L."/>
            <person name="Zhang J."/>
            <person name="Wing R."/>
        </authorList>
    </citation>
    <scope>NUCLEOTIDE SEQUENCE</scope>
</reference>
<proteinExistence type="predicted"/>
<dbReference type="Proteomes" id="UP000032180">
    <property type="component" value="Chromosome 6"/>
</dbReference>
<reference evidence="2 3" key="1">
    <citation type="submission" date="2012-08" db="EMBL/GenBank/DDBJ databases">
        <title>Oryza genome evolution.</title>
        <authorList>
            <person name="Wing R.A."/>
        </authorList>
    </citation>
    <scope>NUCLEOTIDE SEQUENCE</scope>
</reference>
<dbReference type="EnsemblPlants" id="LPERR06G19870.1">
    <property type="protein sequence ID" value="LPERR06G19870.1"/>
    <property type="gene ID" value="LPERR06G19870"/>
</dbReference>
<organism evidence="2 3">
    <name type="scientific">Leersia perrieri</name>
    <dbReference type="NCBI Taxonomy" id="77586"/>
    <lineage>
        <taxon>Eukaryota</taxon>
        <taxon>Viridiplantae</taxon>
        <taxon>Streptophyta</taxon>
        <taxon>Embryophyta</taxon>
        <taxon>Tracheophyta</taxon>
        <taxon>Spermatophyta</taxon>
        <taxon>Magnoliopsida</taxon>
        <taxon>Liliopsida</taxon>
        <taxon>Poales</taxon>
        <taxon>Poaceae</taxon>
        <taxon>BOP clade</taxon>
        <taxon>Oryzoideae</taxon>
        <taxon>Oryzeae</taxon>
        <taxon>Oryzinae</taxon>
        <taxon>Leersia</taxon>
    </lineage>
</organism>
<dbReference type="Gramene" id="LPERR06G19870.1">
    <property type="protein sequence ID" value="LPERR06G19870.1"/>
    <property type="gene ID" value="LPERR06G19870"/>
</dbReference>
<accession>A0A0D9WT02</accession>